<dbReference type="InterPro" id="IPR048365">
    <property type="entry name" value="TNP-like_RNaseH_N"/>
</dbReference>
<dbReference type="Proteomes" id="UP000821853">
    <property type="component" value="Unassembled WGS sequence"/>
</dbReference>
<dbReference type="EMBL" id="JABSTR010000008">
    <property type="protein sequence ID" value="KAH9376908.1"/>
    <property type="molecule type" value="Genomic_DNA"/>
</dbReference>
<protein>
    <recommendedName>
        <fullName evidence="1">Transposable element P transposase-like RNase H domain-containing protein</fullName>
    </recommendedName>
</protein>
<proteinExistence type="predicted"/>
<evidence type="ECO:0000259" key="1">
    <source>
        <dbReference type="Pfam" id="PF21787"/>
    </source>
</evidence>
<sequence length="238" mass="26908">MVGVIHSQPLFVYKGGNSSGEAANSHVAATSAHVFMLQSTVSSFLEVVLVLPVRAMNAESLHKVLKEVILGLEKIGFRVPAVVPHNNSINRKAFRMFLSPSKLRIAYPSPADASRPLFHIADAVHLMKCVRNNWFNQKENPGTNLYFPLFDLSKNTVHHECIQSASFNELCDLHKLEASQLLKYSYHLSSKALNPRNLERQNVKLALQLLNEFMMMLCIPTVICHHFHMLRRLQILSQ</sequence>
<comment type="caution">
    <text evidence="2">The sequence shown here is derived from an EMBL/GenBank/DDBJ whole genome shotgun (WGS) entry which is preliminary data.</text>
</comment>
<dbReference type="AlphaFoldDB" id="A0A9J6GRG9"/>
<gene>
    <name evidence="2" type="ORF">HPB48_002777</name>
</gene>
<dbReference type="OrthoDB" id="6431618at2759"/>
<dbReference type="Pfam" id="PF21787">
    <property type="entry name" value="TNP-like_RNaseH_N"/>
    <property type="match status" value="1"/>
</dbReference>
<evidence type="ECO:0000313" key="2">
    <source>
        <dbReference type="EMBL" id="KAH9376908.1"/>
    </source>
</evidence>
<reference evidence="2 3" key="1">
    <citation type="journal article" date="2020" name="Cell">
        <title>Large-Scale Comparative Analyses of Tick Genomes Elucidate Their Genetic Diversity and Vector Capacities.</title>
        <authorList>
            <consortium name="Tick Genome and Microbiome Consortium (TIGMIC)"/>
            <person name="Jia N."/>
            <person name="Wang J."/>
            <person name="Shi W."/>
            <person name="Du L."/>
            <person name="Sun Y."/>
            <person name="Zhan W."/>
            <person name="Jiang J.F."/>
            <person name="Wang Q."/>
            <person name="Zhang B."/>
            <person name="Ji P."/>
            <person name="Bell-Sakyi L."/>
            <person name="Cui X.M."/>
            <person name="Yuan T.T."/>
            <person name="Jiang B.G."/>
            <person name="Yang W.F."/>
            <person name="Lam T.T."/>
            <person name="Chang Q.C."/>
            <person name="Ding S.J."/>
            <person name="Wang X.J."/>
            <person name="Zhu J.G."/>
            <person name="Ruan X.D."/>
            <person name="Zhao L."/>
            <person name="Wei J.T."/>
            <person name="Ye R.Z."/>
            <person name="Que T.C."/>
            <person name="Du C.H."/>
            <person name="Zhou Y.H."/>
            <person name="Cheng J.X."/>
            <person name="Dai P.F."/>
            <person name="Guo W.B."/>
            <person name="Han X.H."/>
            <person name="Huang E.J."/>
            <person name="Li L.F."/>
            <person name="Wei W."/>
            <person name="Gao Y.C."/>
            <person name="Liu J.Z."/>
            <person name="Shao H.Z."/>
            <person name="Wang X."/>
            <person name="Wang C.C."/>
            <person name="Yang T.C."/>
            <person name="Huo Q.B."/>
            <person name="Li W."/>
            <person name="Chen H.Y."/>
            <person name="Chen S.E."/>
            <person name="Zhou L.G."/>
            <person name="Ni X.B."/>
            <person name="Tian J.H."/>
            <person name="Sheng Y."/>
            <person name="Liu T."/>
            <person name="Pan Y.S."/>
            <person name="Xia L.Y."/>
            <person name="Li J."/>
            <person name="Zhao F."/>
            <person name="Cao W.C."/>
        </authorList>
    </citation>
    <scope>NUCLEOTIDE SEQUENCE [LARGE SCALE GENOMIC DNA]</scope>
    <source>
        <strain evidence="2">HaeL-2018</strain>
    </source>
</reference>
<accession>A0A9J6GRG9</accession>
<dbReference type="VEuPathDB" id="VectorBase:HLOH_064387"/>
<feature type="domain" description="Transposable element P transposase-like RNase H" evidence="1">
    <location>
        <begin position="22"/>
        <end position="95"/>
    </location>
</feature>
<dbReference type="OMA" id="RIAYPSP"/>
<organism evidence="2 3">
    <name type="scientific">Haemaphysalis longicornis</name>
    <name type="common">Bush tick</name>
    <dbReference type="NCBI Taxonomy" id="44386"/>
    <lineage>
        <taxon>Eukaryota</taxon>
        <taxon>Metazoa</taxon>
        <taxon>Ecdysozoa</taxon>
        <taxon>Arthropoda</taxon>
        <taxon>Chelicerata</taxon>
        <taxon>Arachnida</taxon>
        <taxon>Acari</taxon>
        <taxon>Parasitiformes</taxon>
        <taxon>Ixodida</taxon>
        <taxon>Ixodoidea</taxon>
        <taxon>Ixodidae</taxon>
        <taxon>Haemaphysalinae</taxon>
        <taxon>Haemaphysalis</taxon>
    </lineage>
</organism>
<name>A0A9J6GRG9_HAELO</name>
<evidence type="ECO:0000313" key="3">
    <source>
        <dbReference type="Proteomes" id="UP000821853"/>
    </source>
</evidence>
<keyword evidence="3" id="KW-1185">Reference proteome</keyword>